<feature type="region of interest" description="Disordered" evidence="1">
    <location>
        <begin position="124"/>
        <end position="152"/>
    </location>
</feature>
<dbReference type="EMBL" id="BLBS01000029">
    <property type="protein sequence ID" value="GET88598.1"/>
    <property type="molecule type" value="Genomic_DNA"/>
</dbReference>
<dbReference type="AlphaFoldDB" id="A0A640KGZ8"/>
<evidence type="ECO:0000256" key="1">
    <source>
        <dbReference type="SAM" id="MobiDB-lite"/>
    </source>
</evidence>
<dbReference type="Proteomes" id="UP000419144">
    <property type="component" value="Unassembled WGS sequence"/>
</dbReference>
<gene>
    <name evidence="2" type="ORF">LtaPh_2212300</name>
</gene>
<accession>A0A640KGZ8</accession>
<reference evidence="2" key="1">
    <citation type="submission" date="2019-11" db="EMBL/GenBank/DDBJ databases">
        <title>Leishmania tarentolae CDS.</title>
        <authorList>
            <person name="Goto Y."/>
            <person name="Yamagishi J."/>
        </authorList>
    </citation>
    <scope>NUCLEOTIDE SEQUENCE [LARGE SCALE GENOMIC DNA]</scope>
    <source>
        <strain evidence="2">Parrot Tar II</strain>
    </source>
</reference>
<evidence type="ECO:0000313" key="3">
    <source>
        <dbReference type="Proteomes" id="UP000419144"/>
    </source>
</evidence>
<keyword evidence="3" id="KW-1185">Reference proteome</keyword>
<sequence>MELWSTTHHIRELLDEFVMEFLRTEAASAPVESSSALKAVASSGASATAFAASPWAPVYGELYGRTGGQAYAHHAGELLEKSSPQPTIAALRAFLKGKNDAKATWRAVHPYIVVLVEGGQAVREPHEPSASSLPLPPQLQPVEKTPTGASLPSTATSAQAAAFSTIVAAAAQCVARRIGGLVHSSMPGFLHEPDTATHQLHRPLQQQQQQKLLQQLEQDIAHRAEAQMMGSVSLAGGGDPGAAAAAAAQSTLGAACASTVAQRTPVVLVGELWPYTIADGLAVEGLLGSPVEVFVVSMDENDTVEECSAGNNGGASSLRGVPSSLSQLTHRRGSSAHAALLEYYAAKKKLTALTVPFGACSAVAQEALSHDAELGTTARAAAESLAEQIARHLD</sequence>
<protein>
    <submittedName>
        <fullName evidence="2">Uncharacterized protein</fullName>
    </submittedName>
</protein>
<dbReference type="OrthoDB" id="267608at2759"/>
<proteinExistence type="predicted"/>
<organism evidence="2 3">
    <name type="scientific">Leishmania tarentolae</name>
    <name type="common">Sauroleishmania tarentolae</name>
    <dbReference type="NCBI Taxonomy" id="5689"/>
    <lineage>
        <taxon>Eukaryota</taxon>
        <taxon>Discoba</taxon>
        <taxon>Euglenozoa</taxon>
        <taxon>Kinetoplastea</taxon>
        <taxon>Metakinetoplastina</taxon>
        <taxon>Trypanosomatida</taxon>
        <taxon>Trypanosomatidae</taxon>
        <taxon>Leishmaniinae</taxon>
        <taxon>Leishmania</taxon>
        <taxon>lizard Leishmania</taxon>
    </lineage>
</organism>
<comment type="caution">
    <text evidence="2">The sequence shown here is derived from an EMBL/GenBank/DDBJ whole genome shotgun (WGS) entry which is preliminary data.</text>
</comment>
<name>A0A640KGZ8_LEITA</name>
<dbReference type="VEuPathDB" id="TriTrypDB:LtaPh_2212300"/>
<evidence type="ECO:0000313" key="2">
    <source>
        <dbReference type="EMBL" id="GET88598.1"/>
    </source>
</evidence>